<feature type="compositionally biased region" description="Polar residues" evidence="1">
    <location>
        <begin position="39"/>
        <end position="55"/>
    </location>
</feature>
<dbReference type="EMBL" id="JAAAIL010002332">
    <property type="protein sequence ID" value="KAG0258191.1"/>
    <property type="molecule type" value="Genomic_DNA"/>
</dbReference>
<dbReference type="AlphaFoldDB" id="A0AAD4D2D7"/>
<feature type="non-terminal residue" evidence="2">
    <location>
        <position position="1"/>
    </location>
</feature>
<name>A0AAD4D2D7_9FUNG</name>
<evidence type="ECO:0000313" key="2">
    <source>
        <dbReference type="EMBL" id="KAG0258191.1"/>
    </source>
</evidence>
<dbReference type="Proteomes" id="UP001194580">
    <property type="component" value="Unassembled WGS sequence"/>
</dbReference>
<comment type="caution">
    <text evidence="2">The sequence shown here is derived from an EMBL/GenBank/DDBJ whole genome shotgun (WGS) entry which is preliminary data.</text>
</comment>
<reference evidence="2" key="1">
    <citation type="journal article" date="2020" name="Fungal Divers.">
        <title>Resolving the Mortierellaceae phylogeny through synthesis of multi-gene phylogenetics and phylogenomics.</title>
        <authorList>
            <person name="Vandepol N."/>
            <person name="Liber J."/>
            <person name="Desiro A."/>
            <person name="Na H."/>
            <person name="Kennedy M."/>
            <person name="Barry K."/>
            <person name="Grigoriev I.V."/>
            <person name="Miller A.N."/>
            <person name="O'Donnell K."/>
            <person name="Stajich J.E."/>
            <person name="Bonito G."/>
        </authorList>
    </citation>
    <scope>NUCLEOTIDE SEQUENCE</scope>
    <source>
        <strain evidence="2">NRRL 28262</strain>
    </source>
</reference>
<proteinExistence type="predicted"/>
<evidence type="ECO:0000256" key="1">
    <source>
        <dbReference type="SAM" id="MobiDB-lite"/>
    </source>
</evidence>
<feature type="region of interest" description="Disordered" evidence="1">
    <location>
        <begin position="17"/>
        <end position="55"/>
    </location>
</feature>
<evidence type="ECO:0000313" key="3">
    <source>
        <dbReference type="Proteomes" id="UP001194580"/>
    </source>
</evidence>
<keyword evidence="3" id="KW-1185">Reference proteome</keyword>
<accession>A0AAD4D2D7</accession>
<sequence>TTTDNSLTLNNITAIDLLSSSSSPPAPADNKKKPSSSPTPAATLQVSFSQAPEPTTTFLTRLENRWHETYEALNHAERTLHRWSHV</sequence>
<gene>
    <name evidence="2" type="ORF">BGZ95_005040</name>
</gene>
<protein>
    <submittedName>
        <fullName evidence="2">Uncharacterized protein</fullName>
    </submittedName>
</protein>
<organism evidence="2 3">
    <name type="scientific">Linnemannia exigua</name>
    <dbReference type="NCBI Taxonomy" id="604196"/>
    <lineage>
        <taxon>Eukaryota</taxon>
        <taxon>Fungi</taxon>
        <taxon>Fungi incertae sedis</taxon>
        <taxon>Mucoromycota</taxon>
        <taxon>Mortierellomycotina</taxon>
        <taxon>Mortierellomycetes</taxon>
        <taxon>Mortierellales</taxon>
        <taxon>Mortierellaceae</taxon>
        <taxon>Linnemannia</taxon>
    </lineage>
</organism>